<dbReference type="HOGENOM" id="CLU_090284_0_0_0"/>
<organism evidence="1 2">
    <name type="scientific">Aminomonas paucivorans DSM 12260</name>
    <dbReference type="NCBI Taxonomy" id="584708"/>
    <lineage>
        <taxon>Bacteria</taxon>
        <taxon>Thermotogati</taxon>
        <taxon>Synergistota</taxon>
        <taxon>Synergistia</taxon>
        <taxon>Synergistales</taxon>
        <taxon>Synergistaceae</taxon>
        <taxon>Aminomonas</taxon>
    </lineage>
</organism>
<dbReference type="PaxDb" id="584708-Apau_0628"/>
<dbReference type="STRING" id="584708.Apau_0628"/>
<dbReference type="OrthoDB" id="276580at2"/>
<evidence type="ECO:0008006" key="3">
    <source>
        <dbReference type="Google" id="ProtNLM"/>
    </source>
</evidence>
<reference evidence="1 2" key="1">
    <citation type="journal article" date="2010" name="Stand. Genomic Sci.">
        <title>Non-contiguous finished genome sequence of Aminomonas paucivorans type strain (GLU-3).</title>
        <authorList>
            <person name="Pitluck S."/>
            <person name="Yasawong M."/>
            <person name="Held B."/>
            <person name="Lapidus A."/>
            <person name="Nolan M."/>
            <person name="Copeland A."/>
            <person name="Lucas S."/>
            <person name="Del Rio T.G."/>
            <person name="Tice H."/>
            <person name="Cheng J.F."/>
            <person name="Chertkov O."/>
            <person name="Goodwin L."/>
            <person name="Tapia R."/>
            <person name="Han C."/>
            <person name="Liolios K."/>
            <person name="Ivanova N."/>
            <person name="Mavromatis K."/>
            <person name="Ovchinnikova G."/>
            <person name="Pati A."/>
            <person name="Chen A."/>
            <person name="Palaniappan K."/>
            <person name="Land M."/>
            <person name="Hauser L."/>
            <person name="Chang Y.J."/>
            <person name="Jeffries C.D."/>
            <person name="Pukall R."/>
            <person name="Spring S."/>
            <person name="Rohde M."/>
            <person name="Sikorski J."/>
            <person name="Goker M."/>
            <person name="Woyke T."/>
            <person name="Bristow J."/>
            <person name="Eisen J.A."/>
            <person name="Markowitz V."/>
            <person name="Hugenholtz P."/>
            <person name="Kyrpides N.C."/>
            <person name="Klenk H.P."/>
        </authorList>
    </citation>
    <scope>NUCLEOTIDE SEQUENCE [LARGE SCALE GENOMIC DNA]</scope>
    <source>
        <strain evidence="1 2">DSM 12260</strain>
    </source>
</reference>
<accession>E3D0X5</accession>
<gene>
    <name evidence="1" type="ORF">Apau_0628</name>
</gene>
<dbReference type="EMBL" id="CM001022">
    <property type="protein sequence ID" value="EFQ23057.1"/>
    <property type="molecule type" value="Genomic_DNA"/>
</dbReference>
<dbReference type="eggNOG" id="COG3382">
    <property type="taxonomic scope" value="Bacteria"/>
</dbReference>
<protein>
    <recommendedName>
        <fullName evidence="3">B3/4 domain protein</fullName>
    </recommendedName>
</protein>
<name>E3D0X5_9BACT</name>
<keyword evidence="2" id="KW-1185">Reference proteome</keyword>
<evidence type="ECO:0000313" key="1">
    <source>
        <dbReference type="EMBL" id="EFQ23057.1"/>
    </source>
</evidence>
<dbReference type="SUPFAM" id="SSF56037">
    <property type="entry name" value="PheT/TilS domain"/>
    <property type="match status" value="1"/>
</dbReference>
<dbReference type="AlphaFoldDB" id="E3D0X5"/>
<proteinExistence type="predicted"/>
<evidence type="ECO:0000313" key="2">
    <source>
        <dbReference type="Proteomes" id="UP000005096"/>
    </source>
</evidence>
<dbReference type="RefSeq" id="WP_006300216.1">
    <property type="nucleotide sequence ID" value="NZ_CM001022.1"/>
</dbReference>
<sequence>MEIRWDPAWGTLAAGWMLLNGGSNPPVSEALEAECRRGEEELRGKHGGADRGALKELPVYRDYEAYYRRFGKSYHVRLQLESILKGKKVPPVSALVTPLFLAELETGVLSAGYDPLRLAFPLEARPGREGETYQLLGKGRDQTVVPGDLTLADQRGVVGTILHGPDQRTCLDGESRAALYVVYPVPGLRAETVHRHLDRVRDLVRLALPGAAEEGREVLEGA</sequence>
<dbReference type="Proteomes" id="UP000005096">
    <property type="component" value="Chromosome"/>
</dbReference>